<dbReference type="GO" id="GO:0140374">
    <property type="term" value="P:antiviral innate immune response"/>
    <property type="evidence" value="ECO:0007669"/>
    <property type="project" value="TreeGrafter"/>
</dbReference>
<dbReference type="PROSITE" id="PS51194">
    <property type="entry name" value="HELICASE_CTER"/>
    <property type="match status" value="1"/>
</dbReference>
<evidence type="ECO:0000256" key="18">
    <source>
        <dbReference type="ARBA" id="ARBA00023118"/>
    </source>
</evidence>
<dbReference type="Proteomes" id="UP000812440">
    <property type="component" value="Chromosome 9"/>
</dbReference>
<dbReference type="EMBL" id="JAACNH010000009">
    <property type="protein sequence ID" value="KAG8432381.1"/>
    <property type="molecule type" value="Genomic_DNA"/>
</dbReference>
<evidence type="ECO:0000256" key="2">
    <source>
        <dbReference type="ARBA" id="ARBA00006866"/>
    </source>
</evidence>
<keyword evidence="9" id="KW-0677">Repeat</keyword>
<dbReference type="EC" id="3.6.4.13" evidence="3"/>
<dbReference type="Gene3D" id="2.170.150.30">
    <property type="entry name" value="RIG-I-like receptor, C-terminal regulatory domain"/>
    <property type="match status" value="1"/>
</dbReference>
<keyword evidence="8" id="KW-0479">Metal-binding</keyword>
<keyword evidence="17" id="KW-0694">RNA-binding</keyword>
<evidence type="ECO:0000259" key="23">
    <source>
        <dbReference type="PROSITE" id="PS51789"/>
    </source>
</evidence>
<dbReference type="InterPro" id="IPR027417">
    <property type="entry name" value="P-loop_NTPase"/>
</dbReference>
<evidence type="ECO:0000256" key="9">
    <source>
        <dbReference type="ARBA" id="ARBA00022737"/>
    </source>
</evidence>
<evidence type="ECO:0000256" key="8">
    <source>
        <dbReference type="ARBA" id="ARBA00022723"/>
    </source>
</evidence>
<dbReference type="InterPro" id="IPR011029">
    <property type="entry name" value="DEATH-like_dom_sf"/>
</dbReference>
<dbReference type="GO" id="GO:0005524">
    <property type="term" value="F:ATP binding"/>
    <property type="evidence" value="ECO:0007669"/>
    <property type="project" value="UniProtKB-KW"/>
</dbReference>
<dbReference type="Pfam" id="PF11648">
    <property type="entry name" value="RIG-I_C-RD"/>
    <property type="match status" value="1"/>
</dbReference>
<evidence type="ECO:0000256" key="3">
    <source>
        <dbReference type="ARBA" id="ARBA00012552"/>
    </source>
</evidence>
<dbReference type="Gene3D" id="3.40.50.300">
    <property type="entry name" value="P-loop containing nucleotide triphosphate hydrolases"/>
    <property type="match status" value="2"/>
</dbReference>
<dbReference type="GO" id="GO:0003727">
    <property type="term" value="F:single-stranded RNA binding"/>
    <property type="evidence" value="ECO:0007669"/>
    <property type="project" value="TreeGrafter"/>
</dbReference>
<dbReference type="SMART" id="SM00490">
    <property type="entry name" value="HELICc"/>
    <property type="match status" value="1"/>
</dbReference>
<keyword evidence="6" id="KW-0597">Phosphoprotein</keyword>
<feature type="domain" description="Helicase ATP-binding" evidence="21">
    <location>
        <begin position="268"/>
        <end position="461"/>
    </location>
</feature>
<organism evidence="24 25">
    <name type="scientific">Hymenochirus boettgeri</name>
    <name type="common">Congo dwarf clawed frog</name>
    <dbReference type="NCBI Taxonomy" id="247094"/>
    <lineage>
        <taxon>Eukaryota</taxon>
        <taxon>Metazoa</taxon>
        <taxon>Chordata</taxon>
        <taxon>Craniata</taxon>
        <taxon>Vertebrata</taxon>
        <taxon>Euteleostomi</taxon>
        <taxon>Amphibia</taxon>
        <taxon>Batrachia</taxon>
        <taxon>Anura</taxon>
        <taxon>Pipoidea</taxon>
        <taxon>Pipidae</taxon>
        <taxon>Pipinae</taxon>
        <taxon>Hymenochirus</taxon>
    </lineage>
</organism>
<dbReference type="CDD" id="cd18802">
    <property type="entry name" value="SF2_C_dicer"/>
    <property type="match status" value="1"/>
</dbReference>
<evidence type="ECO:0000256" key="7">
    <source>
        <dbReference type="ARBA" id="ARBA00022588"/>
    </source>
</evidence>
<feature type="compositionally biased region" description="Polar residues" evidence="20">
    <location>
        <begin position="210"/>
        <end position="231"/>
    </location>
</feature>
<dbReference type="GO" id="GO:0003677">
    <property type="term" value="F:DNA binding"/>
    <property type="evidence" value="ECO:0007669"/>
    <property type="project" value="InterPro"/>
</dbReference>
<dbReference type="Pfam" id="PF04851">
    <property type="entry name" value="ResIII"/>
    <property type="match status" value="1"/>
</dbReference>
<evidence type="ECO:0000256" key="12">
    <source>
        <dbReference type="ARBA" id="ARBA00022806"/>
    </source>
</evidence>
<dbReference type="SMART" id="SM00487">
    <property type="entry name" value="DEXDc"/>
    <property type="match status" value="1"/>
</dbReference>
<keyword evidence="4" id="KW-0963">Cytoplasm</keyword>
<dbReference type="PROSITE" id="PS51192">
    <property type="entry name" value="HELICASE_ATP_BIND_1"/>
    <property type="match status" value="1"/>
</dbReference>
<keyword evidence="14" id="KW-0067">ATP-binding</keyword>
<evidence type="ECO:0000256" key="1">
    <source>
        <dbReference type="ARBA" id="ARBA00004496"/>
    </source>
</evidence>
<dbReference type="Pfam" id="PF18119">
    <property type="entry name" value="RIG-I_C"/>
    <property type="match status" value="1"/>
</dbReference>
<dbReference type="Gene3D" id="1.10.533.10">
    <property type="entry name" value="Death Domain, Fas"/>
    <property type="match status" value="2"/>
</dbReference>
<keyword evidence="25" id="KW-1185">Reference proteome</keyword>
<dbReference type="OrthoDB" id="416741at2759"/>
<accession>A0A8T2IPC8</accession>
<evidence type="ECO:0000256" key="16">
    <source>
        <dbReference type="ARBA" id="ARBA00022859"/>
    </source>
</evidence>
<evidence type="ECO:0000259" key="22">
    <source>
        <dbReference type="PROSITE" id="PS51194"/>
    </source>
</evidence>
<keyword evidence="18" id="KW-0051">Antiviral defense</keyword>
<comment type="caution">
    <text evidence="24">The sequence shown here is derived from an EMBL/GenBank/DDBJ whole genome shotgun (WGS) entry which is preliminary data.</text>
</comment>
<keyword evidence="11" id="KW-0378">Hydrolase</keyword>
<dbReference type="InterPro" id="IPR031964">
    <property type="entry name" value="CARD_dom"/>
</dbReference>
<evidence type="ECO:0000259" key="21">
    <source>
        <dbReference type="PROSITE" id="PS51192"/>
    </source>
</evidence>
<dbReference type="InterPro" id="IPR006935">
    <property type="entry name" value="Helicase/UvrB_N"/>
</dbReference>
<evidence type="ECO:0000256" key="20">
    <source>
        <dbReference type="SAM" id="MobiDB-lite"/>
    </source>
</evidence>
<comment type="subcellular location">
    <subcellularLocation>
        <location evidence="1">Cytoplasm</location>
    </subcellularLocation>
</comment>
<keyword evidence="12" id="KW-0347">Helicase</keyword>
<evidence type="ECO:0000256" key="13">
    <source>
        <dbReference type="ARBA" id="ARBA00022833"/>
    </source>
</evidence>
<evidence type="ECO:0000256" key="15">
    <source>
        <dbReference type="ARBA" id="ARBA00022843"/>
    </source>
</evidence>
<evidence type="ECO:0000256" key="10">
    <source>
        <dbReference type="ARBA" id="ARBA00022741"/>
    </source>
</evidence>
<evidence type="ECO:0000256" key="5">
    <source>
        <dbReference type="ARBA" id="ARBA00022499"/>
    </source>
</evidence>
<evidence type="ECO:0000256" key="19">
    <source>
        <dbReference type="ARBA" id="ARBA00049390"/>
    </source>
</evidence>
<dbReference type="InterPro" id="IPR051363">
    <property type="entry name" value="RLR_Helicase"/>
</dbReference>
<proteinExistence type="inferred from homology"/>
<dbReference type="GO" id="GO:0008270">
    <property type="term" value="F:zinc ion binding"/>
    <property type="evidence" value="ECO:0007669"/>
    <property type="project" value="TreeGrafter"/>
</dbReference>
<protein>
    <recommendedName>
        <fullName evidence="3">RNA helicase</fullName>
        <ecNumber evidence="3">3.6.4.13</ecNumber>
    </recommendedName>
</protein>
<sequence length="959" mass="109392">MSQDSEDEKRIYLIEFFKPRLVKYIEVSPVLDYLASLDKNIKEQLKITKQNNGNQAAAEQLINYLVKGPREPGWFVEFVQALKETKCSRAAQYLSPEPPTPSMEATQDCLEQLIIVLYPELLNKIDPKETAIRCQAKELCSQEDVEAINSAIDQKGETQGNRELLTRIVKKHQWFSEFLNVLRELGNDSAADYLSGTICDENAGEHSETGAFSPQHQPAGQDSETGTSGPQHQPAEELYLGGENKDTPRSRESPVPEIILRDYQMEVAKPALEGKNIIVCLPTGSGKTRVAVYITREHLKKRQNQGLTAKAIVLVNKVPLVEQHYRSEFLPFLKDRFRIIKISGDSQMKISFRKAVQDHDVIICTAQILENSLIQAAEDEEEGVHMSDFSLIVIDECHHTQKDAVYNNIMIRYIKHKSKNLKNRKMVKEQVMLPQILGLTASPGVGGASNLKKAEDHILRICANLDAFKIMTVQENVEQLKKQVKEPNKEVKKADGKENPLADKIKDVMRKIEKYSMLFPQSEHGTQSYEQWVIQTEKKAAKEKKRKEHVCSEHLRKYNDALLISDIIRMTDALTMLSKFYDEEKKRKIILNEDSEEAVPTNIDETDRFLIGLFYEHKEQLRAIAANPNYENENLNMLRESLMEEFTRNNRARGIIFTKTRQSAVALNQWISDNDKFTEVGIRSSYLIGAGHNSDFSPMTQNEQKTIIHKFSTGEFNLLVATSVAEEGLDIKECNFVIRYGLVTNEISMVQARGRARAEDSAYLLVAPNSSAVERNSVNESKEEMMHKAILKVQKMDCAIYFEKIKEFQQQNILEKKMKAKKTMQKTYQLKPSMVKFHCRNCSNYVCSGEDIQVIEGMHHVNTTAKFSALYCKGDNKTLLKKFADYQTNGEIICKGCGKIWGSMMVHKGAEVPCLKVCNFIVKYDDKKMTTETYNKWGELNIRFPAFKYSDLSSDADDD</sequence>
<dbReference type="InterPro" id="IPR021673">
    <property type="entry name" value="RLR_CTR"/>
</dbReference>
<dbReference type="GO" id="GO:0003725">
    <property type="term" value="F:double-stranded RNA binding"/>
    <property type="evidence" value="ECO:0007669"/>
    <property type="project" value="TreeGrafter"/>
</dbReference>
<dbReference type="AlphaFoldDB" id="A0A8T2IPC8"/>
<dbReference type="GO" id="GO:0016787">
    <property type="term" value="F:hydrolase activity"/>
    <property type="evidence" value="ECO:0007669"/>
    <property type="project" value="UniProtKB-KW"/>
</dbReference>
<evidence type="ECO:0000256" key="14">
    <source>
        <dbReference type="ARBA" id="ARBA00022840"/>
    </source>
</evidence>
<name>A0A8T2IPC8_9PIPI</name>
<comment type="catalytic activity">
    <reaction evidence="19">
        <text>ATP + H2O = ADP + phosphate + H(+)</text>
        <dbReference type="Rhea" id="RHEA:13065"/>
        <dbReference type="ChEBI" id="CHEBI:15377"/>
        <dbReference type="ChEBI" id="CHEBI:15378"/>
        <dbReference type="ChEBI" id="CHEBI:30616"/>
        <dbReference type="ChEBI" id="CHEBI:43474"/>
        <dbReference type="ChEBI" id="CHEBI:456216"/>
        <dbReference type="EC" id="3.6.4.13"/>
    </reaction>
    <physiologicalReaction direction="left-to-right" evidence="19">
        <dbReference type="Rhea" id="RHEA:13066"/>
    </physiologicalReaction>
</comment>
<dbReference type="InterPro" id="IPR014001">
    <property type="entry name" value="Helicase_ATP-bd"/>
</dbReference>
<dbReference type="Pfam" id="PF00271">
    <property type="entry name" value="Helicase_C"/>
    <property type="match status" value="1"/>
</dbReference>
<comment type="similarity">
    <text evidence="2">Belongs to the helicase family. RLR subfamily.</text>
</comment>
<dbReference type="InterPro" id="IPR041204">
    <property type="entry name" value="RIG-I-like_C"/>
</dbReference>
<dbReference type="GO" id="GO:0005737">
    <property type="term" value="C:cytoplasm"/>
    <property type="evidence" value="ECO:0007669"/>
    <property type="project" value="UniProtKB-SubCell"/>
</dbReference>
<feature type="compositionally biased region" description="Basic and acidic residues" evidence="20">
    <location>
        <begin position="243"/>
        <end position="253"/>
    </location>
</feature>
<keyword evidence="13" id="KW-0862">Zinc</keyword>
<feature type="region of interest" description="Disordered" evidence="20">
    <location>
        <begin position="204"/>
        <end position="253"/>
    </location>
</feature>
<evidence type="ECO:0000256" key="4">
    <source>
        <dbReference type="ARBA" id="ARBA00022490"/>
    </source>
</evidence>
<dbReference type="GO" id="GO:0003724">
    <property type="term" value="F:RNA helicase activity"/>
    <property type="evidence" value="ECO:0007669"/>
    <property type="project" value="UniProtKB-EC"/>
</dbReference>
<keyword evidence="15" id="KW-0832">Ubl conjugation</keyword>
<evidence type="ECO:0000256" key="11">
    <source>
        <dbReference type="ARBA" id="ARBA00022801"/>
    </source>
</evidence>
<keyword evidence="7" id="KW-0399">Innate immunity</keyword>
<feature type="domain" description="Helicase C-terminal" evidence="22">
    <location>
        <begin position="634"/>
        <end position="814"/>
    </location>
</feature>
<evidence type="ECO:0000313" key="25">
    <source>
        <dbReference type="Proteomes" id="UP000812440"/>
    </source>
</evidence>
<dbReference type="PROSITE" id="PS51789">
    <property type="entry name" value="RLR_CTR"/>
    <property type="match status" value="1"/>
</dbReference>
<feature type="domain" description="RLR CTR" evidence="23">
    <location>
        <begin position="825"/>
        <end position="954"/>
    </location>
</feature>
<dbReference type="Pfam" id="PF16739">
    <property type="entry name" value="CARD_2"/>
    <property type="match status" value="2"/>
</dbReference>
<dbReference type="SUPFAM" id="SSF52540">
    <property type="entry name" value="P-loop containing nucleoside triphosphate hydrolases"/>
    <property type="match status" value="1"/>
</dbReference>
<dbReference type="Gene3D" id="1.20.1320.30">
    <property type="match status" value="1"/>
</dbReference>
<evidence type="ECO:0000313" key="24">
    <source>
        <dbReference type="EMBL" id="KAG8432381.1"/>
    </source>
</evidence>
<dbReference type="GO" id="GO:0039530">
    <property type="term" value="P:MDA-5 signaling pathway"/>
    <property type="evidence" value="ECO:0007669"/>
    <property type="project" value="TreeGrafter"/>
</dbReference>
<dbReference type="PANTHER" id="PTHR14074:SF14">
    <property type="entry name" value="INTERFERON-INDUCED HELICASE C DOMAIN-CONTAINING PROTEIN 1"/>
    <property type="match status" value="1"/>
</dbReference>
<dbReference type="PANTHER" id="PTHR14074">
    <property type="entry name" value="HELICASE WITH DEATH DOMAIN-RELATED"/>
    <property type="match status" value="1"/>
</dbReference>
<reference evidence="24" key="1">
    <citation type="thesis" date="2020" institute="ProQuest LLC" country="789 East Eisenhower Parkway, Ann Arbor, MI, USA">
        <title>Comparative Genomics and Chromosome Evolution.</title>
        <authorList>
            <person name="Mudd A.B."/>
        </authorList>
    </citation>
    <scope>NUCLEOTIDE SEQUENCE</scope>
    <source>
        <strain evidence="24">Female2</strain>
        <tissue evidence="24">Blood</tissue>
    </source>
</reference>
<dbReference type="InterPro" id="IPR038557">
    <property type="entry name" value="RLR_C_sf"/>
</dbReference>
<gene>
    <name evidence="24" type="ORF">GDO86_016861</name>
</gene>
<evidence type="ECO:0000256" key="17">
    <source>
        <dbReference type="ARBA" id="ARBA00022884"/>
    </source>
</evidence>
<evidence type="ECO:0000256" key="6">
    <source>
        <dbReference type="ARBA" id="ARBA00022553"/>
    </source>
</evidence>
<keyword evidence="10" id="KW-0547">Nucleotide-binding</keyword>
<dbReference type="InterPro" id="IPR001650">
    <property type="entry name" value="Helicase_C-like"/>
</dbReference>
<keyword evidence="5" id="KW-1017">Isopeptide bond</keyword>
<keyword evidence="16" id="KW-0391">Immunity</keyword>